<sequence length="203" mass="23301">MMYSTLALVLKLVAVALVVSIHPTYSAMTRVPIGLQQLARRSDLRTAPSQAQCWPTTLEPNNSEYEKRCGEKSDSKHPCLTHWRGDLKRIQAQDYLHPRDVKDILFVKDDNMLDFTMNNPKDAFKITYFMDGATVQLIYSDYEEATGCYQIKLRGSENGKWRIWVSDDQGNDRDIDTEHHPETSGKLCTKWSHVHVKHDGPGY</sequence>
<dbReference type="EMBL" id="LT795061">
    <property type="protein sequence ID" value="SJX63463.1"/>
    <property type="molecule type" value="Genomic_DNA"/>
</dbReference>
<dbReference type="Proteomes" id="UP000239563">
    <property type="component" value="Chromosome VIII"/>
</dbReference>
<evidence type="ECO:0000313" key="3">
    <source>
        <dbReference type="Proteomes" id="UP000239563"/>
    </source>
</evidence>
<gene>
    <name evidence="2" type="ORF">SRS1_02613</name>
</gene>
<feature type="signal peptide" evidence="1">
    <location>
        <begin position="1"/>
        <end position="26"/>
    </location>
</feature>
<proteinExistence type="predicted"/>
<name>A0A2N8UGD3_9BASI</name>
<keyword evidence="1" id="KW-0732">Signal</keyword>
<organism evidence="2 3">
    <name type="scientific">Sporisorium reilianum f. sp. reilianum</name>
    <dbReference type="NCBI Taxonomy" id="72559"/>
    <lineage>
        <taxon>Eukaryota</taxon>
        <taxon>Fungi</taxon>
        <taxon>Dikarya</taxon>
        <taxon>Basidiomycota</taxon>
        <taxon>Ustilaginomycotina</taxon>
        <taxon>Ustilaginomycetes</taxon>
        <taxon>Ustilaginales</taxon>
        <taxon>Ustilaginaceae</taxon>
        <taxon>Sporisorium</taxon>
    </lineage>
</organism>
<accession>A0A2N8UGD3</accession>
<evidence type="ECO:0000256" key="1">
    <source>
        <dbReference type="SAM" id="SignalP"/>
    </source>
</evidence>
<protein>
    <submittedName>
        <fullName evidence="2">Related to Mig1-Mig1 protein, induced during biotrophic phase</fullName>
    </submittedName>
</protein>
<feature type="chain" id="PRO_5014847783" evidence="1">
    <location>
        <begin position="27"/>
        <end position="203"/>
    </location>
</feature>
<evidence type="ECO:0000313" key="2">
    <source>
        <dbReference type="EMBL" id="SJX63463.1"/>
    </source>
</evidence>
<reference evidence="2 3" key="1">
    <citation type="submission" date="2017-02" db="EMBL/GenBank/DDBJ databases">
        <authorList>
            <person name="Peterson S.W."/>
        </authorList>
    </citation>
    <scope>NUCLEOTIDE SEQUENCE [LARGE SCALE GENOMIC DNA]</scope>
    <source>
        <strain evidence="2 3">SRS1_H2-8</strain>
    </source>
</reference>
<dbReference type="AlphaFoldDB" id="A0A2N8UGD3"/>